<keyword evidence="1" id="KW-0175">Coiled coil</keyword>
<organism evidence="4 5">
    <name type="scientific">Antrihabitans stalagmiti</name>
    <dbReference type="NCBI Taxonomy" id="2799499"/>
    <lineage>
        <taxon>Bacteria</taxon>
        <taxon>Bacillati</taxon>
        <taxon>Actinomycetota</taxon>
        <taxon>Actinomycetes</taxon>
        <taxon>Mycobacteriales</taxon>
        <taxon>Nocardiaceae</taxon>
        <taxon>Antrihabitans</taxon>
    </lineage>
</organism>
<feature type="coiled-coil region" evidence="1">
    <location>
        <begin position="146"/>
        <end position="173"/>
    </location>
</feature>
<dbReference type="EMBL" id="JAEMNV010000012">
    <property type="protein sequence ID" value="MBJ8342502.1"/>
    <property type="molecule type" value="Genomic_DNA"/>
</dbReference>
<feature type="compositionally biased region" description="Basic and acidic residues" evidence="2">
    <location>
        <begin position="591"/>
        <end position="617"/>
    </location>
</feature>
<dbReference type="Pfam" id="PF14362">
    <property type="entry name" value="DUF4407"/>
    <property type="match status" value="1"/>
</dbReference>
<protein>
    <submittedName>
        <fullName evidence="4">DUF4407 domain-containing protein</fullName>
    </submittedName>
</protein>
<sequence>MSRHKATPEPGSTVLGNSLTWLGGGHVDSSSSAHERSSYEVAGLVVVLNALLAWLVSTVAVAASTTVSVFAIIPFTLVVGLLVGALARSLASGRQTRMVGLIGRGVVALFIGVILGELAAIAIFGGAVDRELDQQAVERTATAPAVVQSAAALDQLRDERRNLDSNVDAARSYMNEAYVRAQCEFNPAPTCPPGITGVPGVGPETRTANEIFVDARDALALAESNRDRQASSLDTEIAQNETALSAAKAAAPSDVDRGLSGRWTAMHDYTAANVGALLLRLLTIAFFAIMTLLPLILKLWRGETTLDRHSAADEVRHRAELEADTEIALKRAAVRAEAEKLWAEQKLTSARFAAEAETAIEREQQRRRVAAVYDDQLDAPYSRNAPLPSAFDRPLAALPVGTPIADSIEAELAEESAAAAPLDYVPGREPVRNLPAVLPPAKLEPKRAEPAKPPSVGLPSFNPIPDITRAVTGIVKPFVPPVLSRTLSTANRIRTSRSVFEEFEEIKFSFSRKRTVTMDEQQPEPEPQQLYSEASEQVAAQTSTALPRIVTHRVEQPRQDARYGIGQRSWDADPLDAGYPEDFSRSLSGRDGGRHRELVEREGPAALDEREGPRELH</sequence>
<keyword evidence="5" id="KW-1185">Reference proteome</keyword>
<name>A0A934NWI6_9NOCA</name>
<dbReference type="Proteomes" id="UP000655868">
    <property type="component" value="Unassembled WGS sequence"/>
</dbReference>
<evidence type="ECO:0000313" key="4">
    <source>
        <dbReference type="EMBL" id="MBJ8342502.1"/>
    </source>
</evidence>
<evidence type="ECO:0000313" key="5">
    <source>
        <dbReference type="Proteomes" id="UP000655868"/>
    </source>
</evidence>
<feature type="transmembrane region" description="Helical" evidence="3">
    <location>
        <begin position="277"/>
        <end position="300"/>
    </location>
</feature>
<gene>
    <name evidence="4" type="ORF">JGU71_26790</name>
</gene>
<evidence type="ECO:0000256" key="3">
    <source>
        <dbReference type="SAM" id="Phobius"/>
    </source>
</evidence>
<reference evidence="4" key="1">
    <citation type="submission" date="2020-12" db="EMBL/GenBank/DDBJ databases">
        <title>Antrihabitans popcorni sp. nov. and Antrihabitans auranticaus sp. nov., isolated from a larva cave.</title>
        <authorList>
            <person name="Lee S.D."/>
            <person name="Kim I.S."/>
        </authorList>
    </citation>
    <scope>NUCLEOTIDE SEQUENCE</scope>
    <source>
        <strain evidence="4">YC3-6</strain>
    </source>
</reference>
<dbReference type="InterPro" id="IPR025519">
    <property type="entry name" value="DUF4407"/>
</dbReference>
<proteinExistence type="predicted"/>
<comment type="caution">
    <text evidence="4">The sequence shown here is derived from an EMBL/GenBank/DDBJ whole genome shotgun (WGS) entry which is preliminary data.</text>
</comment>
<evidence type="ECO:0000256" key="1">
    <source>
        <dbReference type="SAM" id="Coils"/>
    </source>
</evidence>
<feature type="region of interest" description="Disordered" evidence="2">
    <location>
        <begin position="514"/>
        <end position="617"/>
    </location>
</feature>
<feature type="transmembrane region" description="Helical" evidence="3">
    <location>
        <begin position="41"/>
        <end position="63"/>
    </location>
</feature>
<keyword evidence="3" id="KW-0812">Transmembrane</keyword>
<keyword evidence="3" id="KW-0472">Membrane</keyword>
<feature type="transmembrane region" description="Helical" evidence="3">
    <location>
        <begin position="99"/>
        <end position="124"/>
    </location>
</feature>
<accession>A0A934NWI6</accession>
<dbReference type="AlphaFoldDB" id="A0A934NWI6"/>
<feature type="compositionally biased region" description="Polar residues" evidence="2">
    <location>
        <begin position="530"/>
        <end position="545"/>
    </location>
</feature>
<dbReference type="RefSeq" id="WP_199708091.1">
    <property type="nucleotide sequence ID" value="NZ_JAEMNV010000012.1"/>
</dbReference>
<evidence type="ECO:0000256" key="2">
    <source>
        <dbReference type="SAM" id="MobiDB-lite"/>
    </source>
</evidence>
<keyword evidence="3" id="KW-1133">Transmembrane helix</keyword>
<feature type="compositionally biased region" description="Basic and acidic residues" evidence="2">
    <location>
        <begin position="552"/>
        <end position="561"/>
    </location>
</feature>
<feature type="transmembrane region" description="Helical" evidence="3">
    <location>
        <begin position="69"/>
        <end position="87"/>
    </location>
</feature>